<proteinExistence type="inferred from homology"/>
<dbReference type="GO" id="GO:0000287">
    <property type="term" value="F:magnesium ion binding"/>
    <property type="evidence" value="ECO:0007669"/>
    <property type="project" value="UniProtKB-UniRule"/>
</dbReference>
<evidence type="ECO:0000256" key="2">
    <source>
        <dbReference type="ARBA" id="ARBA00001946"/>
    </source>
</evidence>
<dbReference type="RefSeq" id="WP_100297733.1">
    <property type="nucleotide sequence ID" value="NZ_PHGZ01000039.1"/>
</dbReference>
<protein>
    <recommendedName>
        <fullName evidence="11">Hydroxyethylthiazole kinase</fullName>
        <ecNumber evidence="11">2.7.1.50</ecNumber>
    </recommendedName>
    <alternativeName>
        <fullName evidence="11">4-methyl-5-beta-hydroxyethylthiazole kinase</fullName>
        <shortName evidence="11">TH kinase</shortName>
        <shortName evidence="11">Thz kinase</shortName>
    </alternativeName>
</protein>
<evidence type="ECO:0000256" key="11">
    <source>
        <dbReference type="HAMAP-Rule" id="MF_00228"/>
    </source>
</evidence>
<dbReference type="Pfam" id="PF02110">
    <property type="entry name" value="HK"/>
    <property type="match status" value="1"/>
</dbReference>
<dbReference type="SUPFAM" id="SSF53613">
    <property type="entry name" value="Ribokinase-like"/>
    <property type="match status" value="1"/>
</dbReference>
<reference evidence="12 13" key="1">
    <citation type="submission" date="2017-11" db="EMBL/GenBank/DDBJ databases">
        <title>Reclassification of Bisgaard taxon 5 as Caviibacterium pharyngocola gen. nov., sp. nov.</title>
        <authorList>
            <person name="Christensen H."/>
        </authorList>
    </citation>
    <scope>NUCLEOTIDE SEQUENCE [LARGE SCALE GENOMIC DNA]</scope>
    <source>
        <strain evidence="12 13">7_3</strain>
    </source>
</reference>
<dbReference type="GO" id="GO:0009229">
    <property type="term" value="P:thiamine diphosphate biosynthetic process"/>
    <property type="evidence" value="ECO:0007669"/>
    <property type="project" value="UniProtKB-UniRule"/>
</dbReference>
<evidence type="ECO:0000256" key="1">
    <source>
        <dbReference type="ARBA" id="ARBA00001771"/>
    </source>
</evidence>
<dbReference type="OrthoDB" id="8909021at2"/>
<dbReference type="GO" id="GO:0004417">
    <property type="term" value="F:hydroxyethylthiazole kinase activity"/>
    <property type="evidence" value="ECO:0007669"/>
    <property type="project" value="UniProtKB-UniRule"/>
</dbReference>
<dbReference type="NCBIfam" id="TIGR00694">
    <property type="entry name" value="thiM"/>
    <property type="match status" value="1"/>
</dbReference>
<evidence type="ECO:0000313" key="13">
    <source>
        <dbReference type="Proteomes" id="UP000230282"/>
    </source>
</evidence>
<dbReference type="PRINTS" id="PR01099">
    <property type="entry name" value="HYETHTZKNASE"/>
</dbReference>
<comment type="cofactor">
    <cofactor evidence="2 11">
        <name>Mg(2+)</name>
        <dbReference type="ChEBI" id="CHEBI:18420"/>
    </cofactor>
</comment>
<evidence type="ECO:0000313" key="12">
    <source>
        <dbReference type="EMBL" id="PJG81904.1"/>
    </source>
</evidence>
<feature type="binding site" evidence="11">
    <location>
        <position position="191"/>
    </location>
    <ligand>
        <name>substrate</name>
    </ligand>
</feature>
<evidence type="ECO:0000256" key="10">
    <source>
        <dbReference type="ARBA" id="ARBA00022977"/>
    </source>
</evidence>
<keyword evidence="13" id="KW-1185">Reference proteome</keyword>
<feature type="binding site" evidence="11">
    <location>
        <position position="118"/>
    </location>
    <ligand>
        <name>ATP</name>
        <dbReference type="ChEBI" id="CHEBI:30616"/>
    </ligand>
</feature>
<keyword evidence="7 11" id="KW-0418">Kinase</keyword>
<dbReference type="UniPathway" id="UPA00060">
    <property type="reaction ID" value="UER00139"/>
</dbReference>
<evidence type="ECO:0000256" key="6">
    <source>
        <dbReference type="ARBA" id="ARBA00022741"/>
    </source>
</evidence>
<gene>
    <name evidence="11" type="primary">thiM</name>
    <name evidence="12" type="ORF">CVP04_11990</name>
</gene>
<name>A0A2M8RSP2_9PAST</name>
<keyword evidence="10 11" id="KW-0784">Thiamine biosynthesis</keyword>
<evidence type="ECO:0000256" key="7">
    <source>
        <dbReference type="ARBA" id="ARBA00022777"/>
    </source>
</evidence>
<comment type="caution">
    <text evidence="12">The sequence shown here is derived from an EMBL/GenBank/DDBJ whole genome shotgun (WGS) entry which is preliminary data.</text>
</comment>
<keyword evidence="5 11" id="KW-0479">Metal-binding</keyword>
<dbReference type="AlphaFoldDB" id="A0A2M8RSP2"/>
<evidence type="ECO:0000256" key="3">
    <source>
        <dbReference type="ARBA" id="ARBA00004868"/>
    </source>
</evidence>
<dbReference type="GO" id="GO:0009228">
    <property type="term" value="P:thiamine biosynthetic process"/>
    <property type="evidence" value="ECO:0007669"/>
    <property type="project" value="UniProtKB-KW"/>
</dbReference>
<evidence type="ECO:0000256" key="8">
    <source>
        <dbReference type="ARBA" id="ARBA00022840"/>
    </source>
</evidence>
<sequence>MRTWQLADKVRSNKPRILHIANTVAAAFSDAGLRALGARSWLSVNEAEIEELVTLSQALVINLGSLQGKALSTMLNAGKAANRAGIPVVLDPVGVGAISARRQQVKILLQEIRFSLIRGNAGELAQLAGITWRAKGVDAGSGTADLFHITQEVARRYGCVALLSGATDIIADENHLVTLQNGSAMFPKVTASGCLFSAVCAAFLAVSDGRYFSACVEACAVYIVAGELAAQDLQPSQYGEFSLALLDRLASIDSAQVAQKLNITIIQE</sequence>
<comment type="similarity">
    <text evidence="11">Belongs to the Thz kinase family.</text>
</comment>
<evidence type="ECO:0000256" key="4">
    <source>
        <dbReference type="ARBA" id="ARBA00022679"/>
    </source>
</evidence>
<dbReference type="Gene3D" id="3.40.1190.20">
    <property type="match status" value="1"/>
</dbReference>
<comment type="catalytic activity">
    <reaction evidence="1 11">
        <text>5-(2-hydroxyethyl)-4-methylthiazole + ATP = 4-methyl-5-(2-phosphooxyethyl)-thiazole + ADP + H(+)</text>
        <dbReference type="Rhea" id="RHEA:24212"/>
        <dbReference type="ChEBI" id="CHEBI:15378"/>
        <dbReference type="ChEBI" id="CHEBI:17957"/>
        <dbReference type="ChEBI" id="CHEBI:30616"/>
        <dbReference type="ChEBI" id="CHEBI:58296"/>
        <dbReference type="ChEBI" id="CHEBI:456216"/>
        <dbReference type="EC" id="2.7.1.50"/>
    </reaction>
</comment>
<dbReference type="GO" id="GO:0005524">
    <property type="term" value="F:ATP binding"/>
    <property type="evidence" value="ECO:0007669"/>
    <property type="project" value="UniProtKB-UniRule"/>
</dbReference>
<dbReference type="NCBIfam" id="NF006830">
    <property type="entry name" value="PRK09355.1"/>
    <property type="match status" value="1"/>
</dbReference>
<dbReference type="Proteomes" id="UP000230282">
    <property type="component" value="Unassembled WGS sequence"/>
</dbReference>
<dbReference type="CDD" id="cd01170">
    <property type="entry name" value="THZ_kinase"/>
    <property type="match status" value="1"/>
</dbReference>
<dbReference type="HAMAP" id="MF_00228">
    <property type="entry name" value="Thz_kinase"/>
    <property type="match status" value="1"/>
</dbReference>
<dbReference type="PIRSF" id="PIRSF000513">
    <property type="entry name" value="Thz_kinase"/>
    <property type="match status" value="1"/>
</dbReference>
<dbReference type="InterPro" id="IPR029056">
    <property type="entry name" value="Ribokinase-like"/>
</dbReference>
<comment type="function">
    <text evidence="11">Catalyzes the phosphorylation of the hydroxyl group of 4-methyl-5-beta-hydroxyethylthiazole (THZ).</text>
</comment>
<keyword evidence="6 11" id="KW-0547">Nucleotide-binding</keyword>
<dbReference type="EC" id="2.7.1.50" evidence="11"/>
<organism evidence="12 13">
    <name type="scientific">Caviibacterium pharyngocola</name>
    <dbReference type="NCBI Taxonomy" id="28159"/>
    <lineage>
        <taxon>Bacteria</taxon>
        <taxon>Pseudomonadati</taxon>
        <taxon>Pseudomonadota</taxon>
        <taxon>Gammaproteobacteria</taxon>
        <taxon>Pasteurellales</taxon>
        <taxon>Pasteurellaceae</taxon>
        <taxon>Caviibacterium</taxon>
    </lineage>
</organism>
<keyword evidence="4 11" id="KW-0808">Transferase</keyword>
<accession>A0A2M8RSP2</accession>
<keyword evidence="9 11" id="KW-0460">Magnesium</keyword>
<comment type="caution">
    <text evidence="11">Lacks conserved residue(s) required for the propagation of feature annotation.</text>
</comment>
<feature type="binding site" evidence="11">
    <location>
        <position position="164"/>
    </location>
    <ligand>
        <name>ATP</name>
        <dbReference type="ChEBI" id="CHEBI:30616"/>
    </ligand>
</feature>
<keyword evidence="8 11" id="KW-0067">ATP-binding</keyword>
<comment type="pathway">
    <text evidence="3 11">Cofactor biosynthesis; thiamine diphosphate biosynthesis; 4-methyl-5-(2-phosphoethyl)-thiazole from 5-(2-hydroxyethyl)-4-methylthiazole: step 1/1.</text>
</comment>
<dbReference type="InterPro" id="IPR000417">
    <property type="entry name" value="Hyethyz_kinase"/>
</dbReference>
<evidence type="ECO:0000256" key="5">
    <source>
        <dbReference type="ARBA" id="ARBA00022723"/>
    </source>
</evidence>
<evidence type="ECO:0000256" key="9">
    <source>
        <dbReference type="ARBA" id="ARBA00022842"/>
    </source>
</evidence>
<dbReference type="EMBL" id="PHGZ01000039">
    <property type="protein sequence ID" value="PJG81904.1"/>
    <property type="molecule type" value="Genomic_DNA"/>
</dbReference>